<feature type="transmembrane region" description="Helical" evidence="1">
    <location>
        <begin position="7"/>
        <end position="26"/>
    </location>
</feature>
<keyword evidence="3" id="KW-1185">Reference proteome</keyword>
<dbReference type="EMBL" id="VFWZ01000002">
    <property type="protein sequence ID" value="TPN86918.1"/>
    <property type="molecule type" value="Genomic_DNA"/>
</dbReference>
<accession>A0A504JGM2</accession>
<keyword evidence="1" id="KW-0472">Membrane</keyword>
<reference evidence="2 3" key="1">
    <citation type="submission" date="2019-06" db="EMBL/GenBank/DDBJ databases">
        <authorList>
            <person name="Meng X."/>
        </authorList>
    </citation>
    <scope>NUCLEOTIDE SEQUENCE [LARGE SCALE GENOMIC DNA]</scope>
    <source>
        <strain evidence="2 3">M625</strain>
    </source>
</reference>
<keyword evidence="1" id="KW-1133">Transmembrane helix</keyword>
<comment type="caution">
    <text evidence="2">The sequence shown here is derived from an EMBL/GenBank/DDBJ whole genome shotgun (WGS) entry which is preliminary data.</text>
</comment>
<evidence type="ECO:0000256" key="1">
    <source>
        <dbReference type="SAM" id="Phobius"/>
    </source>
</evidence>
<gene>
    <name evidence="2" type="ORF">FHK87_04765</name>
</gene>
<sequence>MNLKKKYNIIGICIILLCCVGFTAVIKPFVQEVTVLEKPKTSFVAGKEVVLDFRLSKKVTTRLFIHSSFGSTLLMSSTGRFILPTSISEKKGIISYTLFLGTKKLAKGEIIIEPNLKTPLQLESYVGPPSIIAGGKDYTMQVVIAKDGYDNPLPDSTAIWLKHQFLNIEKEETVLSKDMIGWQNRFSYDQSGRLLLSSQVNAKISKEFSVEVFPSLPEDFEINSIRKHNYADGNQIVELMTSVLKDQYGNIISDGTWVTYNVIDAKGALLKTQGSTVNGVAVAKILHPDHKDTWKIKAYVPGIAESNTITIAFEPVIEDYPIEFRMQNREIVVGPLSSFMNQLIPNGALVEVKIINENHQIETLTKSTFEGKAKFVLKKEFYPSGIYDIHIKALGVHKEFKQLPLE</sequence>
<dbReference type="RefSeq" id="WP_140590638.1">
    <property type="nucleotide sequence ID" value="NZ_VFWZ01000002.1"/>
</dbReference>
<keyword evidence="1" id="KW-0812">Transmembrane</keyword>
<dbReference type="Proteomes" id="UP000315540">
    <property type="component" value="Unassembled WGS sequence"/>
</dbReference>
<dbReference type="AlphaFoldDB" id="A0A504JGM2"/>
<dbReference type="OrthoDB" id="980944at2"/>
<name>A0A504JGM2_9FLAO</name>
<evidence type="ECO:0000313" key="2">
    <source>
        <dbReference type="EMBL" id="TPN86918.1"/>
    </source>
</evidence>
<proteinExistence type="predicted"/>
<evidence type="ECO:0000313" key="3">
    <source>
        <dbReference type="Proteomes" id="UP000315540"/>
    </source>
</evidence>
<organism evidence="2 3">
    <name type="scientific">Aquimarina algicola</name>
    <dbReference type="NCBI Taxonomy" id="2589995"/>
    <lineage>
        <taxon>Bacteria</taxon>
        <taxon>Pseudomonadati</taxon>
        <taxon>Bacteroidota</taxon>
        <taxon>Flavobacteriia</taxon>
        <taxon>Flavobacteriales</taxon>
        <taxon>Flavobacteriaceae</taxon>
        <taxon>Aquimarina</taxon>
    </lineage>
</organism>
<protein>
    <submittedName>
        <fullName evidence="2">Uncharacterized protein</fullName>
    </submittedName>
</protein>